<evidence type="ECO:0000313" key="2">
    <source>
        <dbReference type="EMBL" id="AIL97056.1"/>
    </source>
</evidence>
<dbReference type="Pfam" id="PF01612">
    <property type="entry name" value="DNA_pol_A_exo1"/>
    <property type="match status" value="1"/>
</dbReference>
<dbReference type="InterPro" id="IPR044876">
    <property type="entry name" value="HRDC_dom_sf"/>
</dbReference>
<dbReference type="SMART" id="SM00474">
    <property type="entry name" value="35EXOc"/>
    <property type="match status" value="1"/>
</dbReference>
<dbReference type="GO" id="GO:0008408">
    <property type="term" value="F:3'-5' exonuclease activity"/>
    <property type="evidence" value="ECO:0007669"/>
    <property type="project" value="InterPro"/>
</dbReference>
<dbReference type="Gene3D" id="3.30.420.10">
    <property type="entry name" value="Ribonuclease H-like superfamily/Ribonuclease H"/>
    <property type="match status" value="1"/>
</dbReference>
<dbReference type="OrthoDB" id="144122at2"/>
<dbReference type="InterPro" id="IPR002562">
    <property type="entry name" value="3'-5'_exonuclease_dom"/>
</dbReference>
<sequence>MSGRIDYRLVDTPDAFVHAAEALERGRGPFAVDTERASSFRYGERAFLVQVRRRGAGTFLIAPEGHREAARSTFAPVLNDAEWIIHAAGEDLRSLALLGLHPGVLFDTELASRLAGYSRPNLAAMVERFVGVELEKGHGHEDWSRTPLPEPWREYAALDVEYLHELAEALTELLDAEGKLGWAHQEFRHLIATHSLVPRPEKTWRDLKGLAALREQSSLQVARKLWQAREELGKARDISPGRLLSNRALLDIARTRPATPHELSKAAGRVTFSPRDSRRWLSVVDEALASDPATWPQRGAQRTDAVPSKSGWERHYPESWQMLQTCRQEIAATAEALNIQPDILLGPAHLREAVWHSPEHGPAWDTHQAAGALRTTGARPWQVDITAPILADAHAERAATD</sequence>
<dbReference type="CDD" id="cd06142">
    <property type="entry name" value="RNaseD_exo"/>
    <property type="match status" value="1"/>
</dbReference>
<name>A0A077HKS9_9CORY</name>
<gene>
    <name evidence="2" type="ORF">CUREI_06930</name>
</gene>
<dbReference type="GO" id="GO:0006139">
    <property type="term" value="P:nucleobase-containing compound metabolic process"/>
    <property type="evidence" value="ECO:0007669"/>
    <property type="project" value="InterPro"/>
</dbReference>
<dbReference type="InterPro" id="IPR010997">
    <property type="entry name" value="HRDC-like_sf"/>
</dbReference>
<dbReference type="KEGG" id="cuv:CUREI_06930"/>
<evidence type="ECO:0000259" key="1">
    <source>
        <dbReference type="PROSITE" id="PS50967"/>
    </source>
</evidence>
<proteinExistence type="predicted"/>
<dbReference type="STRING" id="401472.CUREI_06930"/>
<dbReference type="PROSITE" id="PS50967">
    <property type="entry name" value="HRDC"/>
    <property type="match status" value="1"/>
</dbReference>
<dbReference type="GO" id="GO:0003676">
    <property type="term" value="F:nucleic acid binding"/>
    <property type="evidence" value="ECO:0007669"/>
    <property type="project" value="InterPro"/>
</dbReference>
<accession>A0A077HKS9</accession>
<dbReference type="Pfam" id="PF18305">
    <property type="entry name" value="DNA_pol_A_exoN"/>
    <property type="match status" value="1"/>
</dbReference>
<dbReference type="HOGENOM" id="CLU_042387_3_0_11"/>
<reference evidence="2 3" key="1">
    <citation type="submission" date="2014-08" db="EMBL/GenBank/DDBJ databases">
        <title>Complete genome sequence of Corynebacterium ureicelerivorans DSM 45051, a lipophilic and urea-splitting isolate from a blood culture of a septicaemia patient.</title>
        <authorList>
            <person name="Tippelt A."/>
            <person name="Albersmeier A."/>
            <person name="Brinkrolf K."/>
            <person name="Ruckert C."/>
            <person name="Tauch A."/>
        </authorList>
    </citation>
    <scope>NUCLEOTIDE SEQUENCE [LARGE SCALE GENOMIC DNA]</scope>
    <source>
        <strain evidence="2 3">IMMIB RIV-2301</strain>
    </source>
</reference>
<dbReference type="InterPro" id="IPR041605">
    <property type="entry name" value="Exo_C"/>
</dbReference>
<dbReference type="InterPro" id="IPR036397">
    <property type="entry name" value="RNaseH_sf"/>
</dbReference>
<dbReference type="SUPFAM" id="SSF53098">
    <property type="entry name" value="Ribonuclease H-like"/>
    <property type="match status" value="1"/>
</dbReference>
<keyword evidence="3" id="KW-1185">Reference proteome</keyword>
<dbReference type="PANTHER" id="PTHR47649:SF1">
    <property type="entry name" value="RIBONUCLEASE D"/>
    <property type="match status" value="1"/>
</dbReference>
<dbReference type="Proteomes" id="UP000028939">
    <property type="component" value="Chromosome"/>
</dbReference>
<dbReference type="InterPro" id="IPR051086">
    <property type="entry name" value="RNase_D-like"/>
</dbReference>
<dbReference type="InterPro" id="IPR002121">
    <property type="entry name" value="HRDC_dom"/>
</dbReference>
<protein>
    <recommendedName>
        <fullName evidence="1">HRDC domain-containing protein</fullName>
    </recommendedName>
</protein>
<dbReference type="Pfam" id="PF00570">
    <property type="entry name" value="HRDC"/>
    <property type="match status" value="1"/>
</dbReference>
<feature type="domain" description="HRDC" evidence="1">
    <location>
        <begin position="215"/>
        <end position="294"/>
    </location>
</feature>
<organism evidence="2 3">
    <name type="scientific">Corynebacterium ureicelerivorans</name>
    <dbReference type="NCBI Taxonomy" id="401472"/>
    <lineage>
        <taxon>Bacteria</taxon>
        <taxon>Bacillati</taxon>
        <taxon>Actinomycetota</taxon>
        <taxon>Actinomycetes</taxon>
        <taxon>Mycobacteriales</taxon>
        <taxon>Corynebacteriaceae</taxon>
        <taxon>Corynebacterium</taxon>
    </lineage>
</organism>
<dbReference type="InterPro" id="IPR012337">
    <property type="entry name" value="RNaseH-like_sf"/>
</dbReference>
<dbReference type="GO" id="GO:0000166">
    <property type="term" value="F:nucleotide binding"/>
    <property type="evidence" value="ECO:0007669"/>
    <property type="project" value="InterPro"/>
</dbReference>
<dbReference type="EMBL" id="CP009215">
    <property type="protein sequence ID" value="AIL97056.1"/>
    <property type="molecule type" value="Genomic_DNA"/>
</dbReference>
<dbReference type="RefSeq" id="WP_038611895.1">
    <property type="nucleotide sequence ID" value="NZ_CP009215.1"/>
</dbReference>
<dbReference type="PANTHER" id="PTHR47649">
    <property type="entry name" value="RIBONUCLEASE D"/>
    <property type="match status" value="1"/>
</dbReference>
<dbReference type="SUPFAM" id="SSF47819">
    <property type="entry name" value="HRDC-like"/>
    <property type="match status" value="1"/>
</dbReference>
<dbReference type="AlphaFoldDB" id="A0A077HKS9"/>
<evidence type="ECO:0000313" key="3">
    <source>
        <dbReference type="Proteomes" id="UP000028939"/>
    </source>
</evidence>
<dbReference type="SMART" id="SM00341">
    <property type="entry name" value="HRDC"/>
    <property type="match status" value="1"/>
</dbReference>
<dbReference type="Gene3D" id="1.10.150.80">
    <property type="entry name" value="HRDC domain"/>
    <property type="match status" value="2"/>
</dbReference>